<feature type="domain" description="VOC" evidence="2">
    <location>
        <begin position="47"/>
        <end position="161"/>
    </location>
</feature>
<dbReference type="CDD" id="cd07247">
    <property type="entry name" value="SgaA_N_like"/>
    <property type="match status" value="2"/>
</dbReference>
<dbReference type="InterPro" id="IPR041581">
    <property type="entry name" value="Glyoxalase_6"/>
</dbReference>
<reference evidence="3 4" key="1">
    <citation type="submission" date="2020-06" db="EMBL/GenBank/DDBJ databases">
        <title>Genome mining for natural products.</title>
        <authorList>
            <person name="Zhang B."/>
            <person name="Shi J."/>
            <person name="Ge H."/>
        </authorList>
    </citation>
    <scope>NUCLEOTIDE SEQUENCE [LARGE SCALE GENOMIC DNA]</scope>
    <source>
        <strain evidence="3 4">NA00687</strain>
    </source>
</reference>
<dbReference type="PANTHER" id="PTHR33993">
    <property type="entry name" value="GLYOXALASE-RELATED"/>
    <property type="match status" value="1"/>
</dbReference>
<evidence type="ECO:0000313" key="3">
    <source>
        <dbReference type="EMBL" id="QKW52808.1"/>
    </source>
</evidence>
<name>A0A7H8NH43_9ACTN</name>
<evidence type="ECO:0000256" key="1">
    <source>
        <dbReference type="SAM" id="MobiDB-lite"/>
    </source>
</evidence>
<dbReference type="AlphaFoldDB" id="A0A7H8NH43"/>
<dbReference type="Pfam" id="PF18029">
    <property type="entry name" value="Glyoxalase_6"/>
    <property type="match status" value="1"/>
</dbReference>
<evidence type="ECO:0000259" key="2">
    <source>
        <dbReference type="PROSITE" id="PS51819"/>
    </source>
</evidence>
<organism evidence="3 4">
    <name type="scientific">Streptomyces buecherae</name>
    <dbReference type="NCBI Taxonomy" id="2763006"/>
    <lineage>
        <taxon>Bacteria</taxon>
        <taxon>Bacillati</taxon>
        <taxon>Actinomycetota</taxon>
        <taxon>Actinomycetes</taxon>
        <taxon>Kitasatosporales</taxon>
        <taxon>Streptomycetaceae</taxon>
        <taxon>Streptomyces</taxon>
    </lineage>
</organism>
<feature type="domain" description="VOC" evidence="2">
    <location>
        <begin position="175"/>
        <end position="290"/>
    </location>
</feature>
<gene>
    <name evidence="3" type="ORF">HUT08_28365</name>
</gene>
<keyword evidence="4" id="KW-1185">Reference proteome</keyword>
<protein>
    <submittedName>
        <fullName evidence="3">VOC family protein</fullName>
    </submittedName>
</protein>
<feature type="compositionally biased region" description="Basic and acidic residues" evidence="1">
    <location>
        <begin position="1"/>
        <end position="12"/>
    </location>
</feature>
<dbReference type="InterPro" id="IPR037523">
    <property type="entry name" value="VOC_core"/>
</dbReference>
<dbReference type="PANTHER" id="PTHR33993:SF10">
    <property type="entry name" value="CONSERVED PROTEIN"/>
    <property type="match status" value="1"/>
</dbReference>
<dbReference type="InterPro" id="IPR052164">
    <property type="entry name" value="Anthracycline_SecMetBiosynth"/>
</dbReference>
<proteinExistence type="predicted"/>
<evidence type="ECO:0000313" key="4">
    <source>
        <dbReference type="Proteomes" id="UP000509303"/>
    </source>
</evidence>
<dbReference type="PROSITE" id="PS51819">
    <property type="entry name" value="VOC"/>
    <property type="match status" value="2"/>
</dbReference>
<dbReference type="Gene3D" id="3.10.180.10">
    <property type="entry name" value="2,3-Dihydroxybiphenyl 1,2-Dioxygenase, domain 1"/>
    <property type="match status" value="2"/>
</dbReference>
<feature type="region of interest" description="Disordered" evidence="1">
    <location>
        <begin position="1"/>
        <end position="45"/>
    </location>
</feature>
<sequence length="292" mass="30550">MTEARRSPEWHHPGVSPGAPPVRGVREGSGGEVGLSGREPARRTPGTPCWTSLMVHGLAATQEFYQGLFGWEFQPGPSQFGPYVRALLDGRPVAGIGELAPGLRLPVAWTTFLASDDADATAEQIRCCGGTVAVGPLDSGDEGRMAIASDPLGAVFGVWQARGHLGSEGGGAPGTPVWTELLTPETASVDKFYQTVFGCEGEQLAASDEDYVTLTVRGRPVAGVHGVGQSLPRGRGPHWVTYFEVADPEQAASRVTELGGRVVSGPRATATGDCVQVTDPEGAALTLVRTEH</sequence>
<dbReference type="SUPFAM" id="SSF54593">
    <property type="entry name" value="Glyoxalase/Bleomycin resistance protein/Dihydroxybiphenyl dioxygenase"/>
    <property type="match status" value="2"/>
</dbReference>
<accession>A0A7H8NH43</accession>
<dbReference type="InterPro" id="IPR029068">
    <property type="entry name" value="Glyas_Bleomycin-R_OHBP_Dase"/>
</dbReference>
<dbReference type="EMBL" id="CP054929">
    <property type="protein sequence ID" value="QKW52808.1"/>
    <property type="molecule type" value="Genomic_DNA"/>
</dbReference>
<dbReference type="Proteomes" id="UP000509303">
    <property type="component" value="Chromosome"/>
</dbReference>